<name>A0AAD1XU27_EUPCR</name>
<evidence type="ECO:0000313" key="2">
    <source>
        <dbReference type="EMBL" id="CAI2378944.1"/>
    </source>
</evidence>
<dbReference type="AlphaFoldDB" id="A0AAD1XU27"/>
<dbReference type="Proteomes" id="UP001295684">
    <property type="component" value="Unassembled WGS sequence"/>
</dbReference>
<keyword evidence="1" id="KW-0812">Transmembrane</keyword>
<reference evidence="2" key="1">
    <citation type="submission" date="2023-07" db="EMBL/GenBank/DDBJ databases">
        <authorList>
            <consortium name="AG Swart"/>
            <person name="Singh M."/>
            <person name="Singh A."/>
            <person name="Seah K."/>
            <person name="Emmerich C."/>
        </authorList>
    </citation>
    <scope>NUCLEOTIDE SEQUENCE</scope>
    <source>
        <strain evidence="2">DP1</strain>
    </source>
</reference>
<feature type="transmembrane region" description="Helical" evidence="1">
    <location>
        <begin position="29"/>
        <end position="54"/>
    </location>
</feature>
<keyword evidence="1" id="KW-1133">Transmembrane helix</keyword>
<proteinExistence type="predicted"/>
<evidence type="ECO:0000256" key="1">
    <source>
        <dbReference type="SAM" id="Phobius"/>
    </source>
</evidence>
<dbReference type="EMBL" id="CAMPGE010020730">
    <property type="protein sequence ID" value="CAI2378944.1"/>
    <property type="molecule type" value="Genomic_DNA"/>
</dbReference>
<sequence length="59" mass="6539">MKSQMDLIVPTLIADQSSSSNLLVTHLEFLLGLIVRSITGLCSTLFAPFLICIFPRFLL</sequence>
<comment type="caution">
    <text evidence="2">The sequence shown here is derived from an EMBL/GenBank/DDBJ whole genome shotgun (WGS) entry which is preliminary data.</text>
</comment>
<keyword evidence="1" id="KW-0472">Membrane</keyword>
<protein>
    <submittedName>
        <fullName evidence="2">Uncharacterized protein</fullName>
    </submittedName>
</protein>
<keyword evidence="3" id="KW-1185">Reference proteome</keyword>
<accession>A0AAD1XU27</accession>
<organism evidence="2 3">
    <name type="scientific">Euplotes crassus</name>
    <dbReference type="NCBI Taxonomy" id="5936"/>
    <lineage>
        <taxon>Eukaryota</taxon>
        <taxon>Sar</taxon>
        <taxon>Alveolata</taxon>
        <taxon>Ciliophora</taxon>
        <taxon>Intramacronucleata</taxon>
        <taxon>Spirotrichea</taxon>
        <taxon>Hypotrichia</taxon>
        <taxon>Euplotida</taxon>
        <taxon>Euplotidae</taxon>
        <taxon>Moneuplotes</taxon>
    </lineage>
</organism>
<gene>
    <name evidence="2" type="ORF">ECRASSUSDP1_LOCUS20344</name>
</gene>
<evidence type="ECO:0000313" key="3">
    <source>
        <dbReference type="Proteomes" id="UP001295684"/>
    </source>
</evidence>